<dbReference type="RefSeq" id="WP_307344225.1">
    <property type="nucleotide sequence ID" value="NZ_JAUSUD010000019.1"/>
</dbReference>
<evidence type="ECO:0000313" key="2">
    <source>
        <dbReference type="EMBL" id="MDQ0232215.1"/>
    </source>
</evidence>
<keyword evidence="2" id="KW-0560">Oxidoreductase</keyword>
<dbReference type="EMBL" id="JAUSUD010000019">
    <property type="protein sequence ID" value="MDQ0232215.1"/>
    <property type="molecule type" value="Genomic_DNA"/>
</dbReference>
<gene>
    <name evidence="2" type="ORF">J2S19_003502</name>
</gene>
<dbReference type="GO" id="GO:0004497">
    <property type="term" value="F:monooxygenase activity"/>
    <property type="evidence" value="ECO:0007669"/>
    <property type="project" value="UniProtKB-KW"/>
</dbReference>
<dbReference type="PANTHER" id="PTHR34474">
    <property type="entry name" value="SIGNAL TRANSDUCTION PROTEIN TRAP"/>
    <property type="match status" value="1"/>
</dbReference>
<dbReference type="PROSITE" id="PS51725">
    <property type="entry name" value="ABM"/>
    <property type="match status" value="1"/>
</dbReference>
<reference evidence="2 3" key="1">
    <citation type="submission" date="2023-07" db="EMBL/GenBank/DDBJ databases">
        <title>Genomic Encyclopedia of Type Strains, Phase IV (KMG-IV): sequencing the most valuable type-strain genomes for metagenomic binning, comparative biology and taxonomic classification.</title>
        <authorList>
            <person name="Goeker M."/>
        </authorList>
    </citation>
    <scope>NUCLEOTIDE SEQUENCE [LARGE SCALE GENOMIC DNA]</scope>
    <source>
        <strain evidence="2 3">DSM 29005</strain>
    </source>
</reference>
<dbReference type="InterPro" id="IPR011008">
    <property type="entry name" value="Dimeric_a/b-barrel"/>
</dbReference>
<accession>A0ABT9ZJR5</accession>
<dbReference type="InterPro" id="IPR007138">
    <property type="entry name" value="ABM_dom"/>
</dbReference>
<proteinExistence type="predicted"/>
<dbReference type="SUPFAM" id="SSF54909">
    <property type="entry name" value="Dimeric alpha+beta barrel"/>
    <property type="match status" value="1"/>
</dbReference>
<comment type="caution">
    <text evidence="2">The sequence shown here is derived from an EMBL/GenBank/DDBJ whole genome shotgun (WGS) entry which is preliminary data.</text>
</comment>
<dbReference type="Pfam" id="PF03992">
    <property type="entry name" value="ABM"/>
    <property type="match status" value="1"/>
</dbReference>
<evidence type="ECO:0000313" key="3">
    <source>
        <dbReference type="Proteomes" id="UP001234495"/>
    </source>
</evidence>
<organism evidence="2 3">
    <name type="scientific">Metabacillus malikii</name>
    <dbReference type="NCBI Taxonomy" id="1504265"/>
    <lineage>
        <taxon>Bacteria</taxon>
        <taxon>Bacillati</taxon>
        <taxon>Bacillota</taxon>
        <taxon>Bacilli</taxon>
        <taxon>Bacillales</taxon>
        <taxon>Bacillaceae</taxon>
        <taxon>Metabacillus</taxon>
    </lineage>
</organism>
<name>A0ABT9ZJR5_9BACI</name>
<evidence type="ECO:0000259" key="1">
    <source>
        <dbReference type="PROSITE" id="PS51725"/>
    </source>
</evidence>
<dbReference type="Gene3D" id="3.30.70.100">
    <property type="match status" value="1"/>
</dbReference>
<protein>
    <submittedName>
        <fullName evidence="2">Heme-degrading monooxygenase HmoA</fullName>
    </submittedName>
</protein>
<feature type="domain" description="ABM" evidence="1">
    <location>
        <begin position="66"/>
        <end position="154"/>
    </location>
</feature>
<dbReference type="InterPro" id="IPR050404">
    <property type="entry name" value="Heme-degrading_MO"/>
</dbReference>
<dbReference type="Proteomes" id="UP001234495">
    <property type="component" value="Unassembled WGS sequence"/>
</dbReference>
<keyword evidence="2" id="KW-0503">Monooxygenase</keyword>
<dbReference type="PANTHER" id="PTHR34474:SF2">
    <property type="entry name" value="SIGNAL TRANSDUCTION PROTEIN TRAP"/>
    <property type="match status" value="1"/>
</dbReference>
<sequence length="160" mass="18773">MKFYLTYGTEDYLYKLMNKFSQYPLRLLGNEDTCILFYETNEPSIFKAPKTYDVLHATGSLNEGYTAAFQHITVTDEGIPLFEKQFLDIADMIKDAPGISAIRILRPKRSNTYIILTLWENEQSYQTFHQSDEMMNLSAETNWFSKQPYVKKYFPISIEE</sequence>
<keyword evidence="3" id="KW-1185">Reference proteome</keyword>